<dbReference type="EMBL" id="MUKV01000018">
    <property type="protein sequence ID" value="OQS37669.1"/>
    <property type="molecule type" value="Genomic_DNA"/>
</dbReference>
<dbReference type="OrthoDB" id="8587039at2"/>
<evidence type="ECO:0000313" key="1">
    <source>
        <dbReference type="EMBL" id="OQS37669.1"/>
    </source>
</evidence>
<name>A0A1W0CSF5_9NEIS</name>
<dbReference type="RefSeq" id="WP_081555927.1">
    <property type="nucleotide sequence ID" value="NZ_MUKV01000018.1"/>
</dbReference>
<reference evidence="1 2" key="1">
    <citation type="submission" date="2017-02" db="EMBL/GenBank/DDBJ databases">
        <title>Chromobacterium haemolyticum H5244.</title>
        <authorList>
            <person name="Gulvik C.A."/>
        </authorList>
    </citation>
    <scope>NUCLEOTIDE SEQUENCE [LARGE SCALE GENOMIC DNA]</scope>
    <source>
        <strain evidence="1 2">H5244</strain>
    </source>
</reference>
<dbReference type="AlphaFoldDB" id="A0A1W0CSF5"/>
<proteinExistence type="predicted"/>
<accession>A0A1W0CSF5</accession>
<dbReference type="Proteomes" id="UP000192721">
    <property type="component" value="Unassembled WGS sequence"/>
</dbReference>
<sequence>MLATLPDNALVADATTTKPYSVASLIMACGFLHHSAQAFLDDVRADQALIRSGFCPRHHVHVDRDGQATVDGFVHEQVGLLLQHNASLHFALHEMLMQFGPDACNDTLADIIVRGLRGVQDWQAACQCLASMRRGPARA</sequence>
<evidence type="ECO:0000313" key="2">
    <source>
        <dbReference type="Proteomes" id="UP000192721"/>
    </source>
</evidence>
<protein>
    <submittedName>
        <fullName evidence="1">Uncharacterized protein</fullName>
    </submittedName>
</protein>
<gene>
    <name evidence="1" type="ORF">B0T45_14205</name>
</gene>
<comment type="caution">
    <text evidence="1">The sequence shown here is derived from an EMBL/GenBank/DDBJ whole genome shotgun (WGS) entry which is preliminary data.</text>
</comment>
<organism evidence="1 2">
    <name type="scientific">Chromobacterium haemolyticum</name>
    <dbReference type="NCBI Taxonomy" id="394935"/>
    <lineage>
        <taxon>Bacteria</taxon>
        <taxon>Pseudomonadati</taxon>
        <taxon>Pseudomonadota</taxon>
        <taxon>Betaproteobacteria</taxon>
        <taxon>Neisseriales</taxon>
        <taxon>Chromobacteriaceae</taxon>
        <taxon>Chromobacterium</taxon>
    </lineage>
</organism>